<accession>A0A6J8EFX8</accession>
<evidence type="ECO:0000313" key="1">
    <source>
        <dbReference type="EMBL" id="CAC5418863.1"/>
    </source>
</evidence>
<name>A0A6J8EFX8_MYTCO</name>
<dbReference type="AlphaFoldDB" id="A0A6J8EFX8"/>
<sequence length="412" mass="48104">MMYLFNFVRVYESLNDAQSNPDKIPLVMDTSDINPGFTKLKLVNKLYIHCPMIHVCGETVGEETYISSKRFRERHLPKNMVIHGPCHSTAGGEYDGVICLRINEWITPAQQWIHRSQYNLFEDRFTEEEHKTLMDTLKTINGSPWTSIFDTSTFQTYILDSANWNSMVLSVSELPCLTYIQRVAYTSPSNSTLFKRLMNGNDRIFKRKMDAFMLSLYSGASMQSLNFYNLTDGNNSFYKQYKNTLFYFKISLQSDSVSSWLLLASLFYNCKRYLECLEIIHFCLSRFTLDKIYIHVANNLTEQTIFKKMKQRFGLLITFKYLIIGFLNFKNPFGLLPNELKSLIRGNRIDFPPVVYSYVLSCLCYHHMRDYRKKLNALSDLELTVKERYFVFPSAILLKTAKECLDIAKALT</sequence>
<protein>
    <submittedName>
        <fullName evidence="1">Uncharacterized protein</fullName>
    </submittedName>
</protein>
<proteinExistence type="predicted"/>
<gene>
    <name evidence="1" type="ORF">MCOR_51270</name>
</gene>
<organism evidence="1 2">
    <name type="scientific">Mytilus coruscus</name>
    <name type="common">Sea mussel</name>
    <dbReference type="NCBI Taxonomy" id="42192"/>
    <lineage>
        <taxon>Eukaryota</taxon>
        <taxon>Metazoa</taxon>
        <taxon>Spiralia</taxon>
        <taxon>Lophotrochozoa</taxon>
        <taxon>Mollusca</taxon>
        <taxon>Bivalvia</taxon>
        <taxon>Autobranchia</taxon>
        <taxon>Pteriomorphia</taxon>
        <taxon>Mytilida</taxon>
        <taxon>Mytiloidea</taxon>
        <taxon>Mytilidae</taxon>
        <taxon>Mytilinae</taxon>
        <taxon>Mytilus</taxon>
    </lineage>
</organism>
<evidence type="ECO:0000313" key="2">
    <source>
        <dbReference type="Proteomes" id="UP000507470"/>
    </source>
</evidence>
<dbReference type="Proteomes" id="UP000507470">
    <property type="component" value="Unassembled WGS sequence"/>
</dbReference>
<dbReference type="OrthoDB" id="6112914at2759"/>
<reference evidence="1 2" key="1">
    <citation type="submission" date="2020-06" db="EMBL/GenBank/DDBJ databases">
        <authorList>
            <person name="Li R."/>
            <person name="Bekaert M."/>
        </authorList>
    </citation>
    <scope>NUCLEOTIDE SEQUENCE [LARGE SCALE GENOMIC DNA]</scope>
    <source>
        <strain evidence="2">wild</strain>
    </source>
</reference>
<dbReference type="EMBL" id="CACVKT020008953">
    <property type="protein sequence ID" value="CAC5418863.1"/>
    <property type="molecule type" value="Genomic_DNA"/>
</dbReference>
<keyword evidence="2" id="KW-1185">Reference proteome</keyword>